<accession>A0A1E3G3Z9</accession>
<protein>
    <submittedName>
        <fullName evidence="1">Uncharacterized protein</fullName>
    </submittedName>
</protein>
<gene>
    <name evidence="1" type="ORF">A4H02_03305</name>
</gene>
<dbReference type="AlphaFoldDB" id="A0A1E3G3Z9"/>
<evidence type="ECO:0000313" key="1">
    <source>
        <dbReference type="EMBL" id="ODN30902.1"/>
    </source>
</evidence>
<dbReference type="Proteomes" id="UP000094570">
    <property type="component" value="Unassembled WGS sequence"/>
</dbReference>
<reference evidence="2" key="1">
    <citation type="submission" date="2016-04" db="EMBL/GenBank/DDBJ databases">
        <title>The genome sequence project of a novel Fervidobacterium isolate from a hot spring in Thailand.</title>
        <authorList>
            <person name="Gonzalez J.M."/>
            <person name="Cuecas A."/>
            <person name="Kanoksilapatham W."/>
        </authorList>
    </citation>
    <scope>NUCLEOTIDE SEQUENCE [LARGE SCALE GENOMIC DNA]</scope>
    <source>
        <strain evidence="2">FC2004</strain>
    </source>
</reference>
<comment type="caution">
    <text evidence="1">The sequence shown here is derived from an EMBL/GenBank/DDBJ whole genome shotgun (WGS) entry which is preliminary data.</text>
</comment>
<dbReference type="OrthoDB" id="46098at2"/>
<evidence type="ECO:0000313" key="2">
    <source>
        <dbReference type="Proteomes" id="UP000094570"/>
    </source>
</evidence>
<keyword evidence="2" id="KW-1185">Reference proteome</keyword>
<dbReference type="RefSeq" id="WP_069292741.1">
    <property type="nucleotide sequence ID" value="NZ_CP140110.1"/>
</dbReference>
<dbReference type="STRING" id="1008305.A4H02_03305"/>
<name>A0A1E3G3Z9_9BACT</name>
<dbReference type="EMBL" id="LWAF01000003">
    <property type="protein sequence ID" value="ODN30902.1"/>
    <property type="molecule type" value="Genomic_DNA"/>
</dbReference>
<organism evidence="1 2">
    <name type="scientific">Fervidobacterium thailandense</name>
    <dbReference type="NCBI Taxonomy" id="1008305"/>
    <lineage>
        <taxon>Bacteria</taxon>
        <taxon>Thermotogati</taxon>
        <taxon>Thermotogota</taxon>
        <taxon>Thermotogae</taxon>
        <taxon>Thermotogales</taxon>
        <taxon>Fervidobacteriaceae</taxon>
        <taxon>Fervidobacterium</taxon>
    </lineage>
</organism>
<sequence length="162" mass="18344">MIGYLAVTKIDNKHLGGFLVVNDIGIPVEFKYSEPVTPTRLQEIIYGSSLEYYLHVEIIAKGLIQKSESRPEVILVQDPNLLFDKNIVYVSALPQGVAEKREASEAIINLSGMSLKLMVSENFKLDDTVIEKIRELSSKIDILEPFDRIERALEYVCESQEK</sequence>
<proteinExistence type="predicted"/>